<dbReference type="RefSeq" id="WP_322472888.1">
    <property type="nucleotide sequence ID" value="NZ_JBHRZG010000003.1"/>
</dbReference>
<sequence length="365" mass="37492">MKRSALLLAPALLLAACTGTEEVIPGPRVVLLVDGGVTLRTLAPNDGLNPAPISDDASVALPPASVPAVSVDTLPTGLQVALTARDRVEARGASLAPGTPFAAPTFTPVCFTQVALSAARNRVLALSACDNGPQQLALYGETGTLIWTALLPTFLPPSPGPDTPPIRLAVTQVNGVDVGVVARPRVGGGSEVVRVAVTTAGNAMAEASAPLPTAAIRDLAPYGADIVAATDSGLQKLRATGEPDATTALGAFGKTRYDRVWSALASSRSLLMAWPSDLGNGVAQPLRVWDGAATNAATVASFTELRDVTVTLDGVLYVLTRTTLSSYDTVYGLTQGNWRARPLLSGLNEARAVTWLLPPAVTPAP</sequence>
<dbReference type="EMBL" id="JBHRZG010000003">
    <property type="protein sequence ID" value="MFC3832032.1"/>
    <property type="molecule type" value="Genomic_DNA"/>
</dbReference>
<dbReference type="PROSITE" id="PS51257">
    <property type="entry name" value="PROKAR_LIPOPROTEIN"/>
    <property type="match status" value="1"/>
</dbReference>
<evidence type="ECO:0008006" key="4">
    <source>
        <dbReference type="Google" id="ProtNLM"/>
    </source>
</evidence>
<gene>
    <name evidence="2" type="ORF">ACFOSB_04105</name>
</gene>
<organism evidence="2 3">
    <name type="scientific">Deinococcus rufus</name>
    <dbReference type="NCBI Taxonomy" id="2136097"/>
    <lineage>
        <taxon>Bacteria</taxon>
        <taxon>Thermotogati</taxon>
        <taxon>Deinococcota</taxon>
        <taxon>Deinococci</taxon>
        <taxon>Deinococcales</taxon>
        <taxon>Deinococcaceae</taxon>
        <taxon>Deinococcus</taxon>
    </lineage>
</organism>
<dbReference type="Proteomes" id="UP001595803">
    <property type="component" value="Unassembled WGS sequence"/>
</dbReference>
<feature type="chain" id="PRO_5045691550" description="Lipoprotein" evidence="1">
    <location>
        <begin position="16"/>
        <end position="365"/>
    </location>
</feature>
<proteinExistence type="predicted"/>
<feature type="signal peptide" evidence="1">
    <location>
        <begin position="1"/>
        <end position="15"/>
    </location>
</feature>
<keyword evidence="1" id="KW-0732">Signal</keyword>
<protein>
    <recommendedName>
        <fullName evidence="4">Lipoprotein</fullName>
    </recommendedName>
</protein>
<evidence type="ECO:0000313" key="2">
    <source>
        <dbReference type="EMBL" id="MFC3832032.1"/>
    </source>
</evidence>
<comment type="caution">
    <text evidence="2">The sequence shown here is derived from an EMBL/GenBank/DDBJ whole genome shotgun (WGS) entry which is preliminary data.</text>
</comment>
<accession>A0ABV7Z3M9</accession>
<evidence type="ECO:0000313" key="3">
    <source>
        <dbReference type="Proteomes" id="UP001595803"/>
    </source>
</evidence>
<name>A0ABV7Z3M9_9DEIO</name>
<keyword evidence="3" id="KW-1185">Reference proteome</keyword>
<evidence type="ECO:0000256" key="1">
    <source>
        <dbReference type="SAM" id="SignalP"/>
    </source>
</evidence>
<reference evidence="3" key="1">
    <citation type="journal article" date="2019" name="Int. J. Syst. Evol. Microbiol.">
        <title>The Global Catalogue of Microorganisms (GCM) 10K type strain sequencing project: providing services to taxonomists for standard genome sequencing and annotation.</title>
        <authorList>
            <consortium name="The Broad Institute Genomics Platform"/>
            <consortium name="The Broad Institute Genome Sequencing Center for Infectious Disease"/>
            <person name="Wu L."/>
            <person name="Ma J."/>
        </authorList>
    </citation>
    <scope>NUCLEOTIDE SEQUENCE [LARGE SCALE GENOMIC DNA]</scope>
    <source>
        <strain evidence="3">CCTCC AB 2017081</strain>
    </source>
</reference>